<feature type="transmembrane region" description="Helical" evidence="11">
    <location>
        <begin position="91"/>
        <end position="119"/>
    </location>
</feature>
<organism evidence="13 14">
    <name type="scientific">Crassostrea virginica</name>
    <name type="common">Eastern oyster</name>
    <dbReference type="NCBI Taxonomy" id="6565"/>
    <lineage>
        <taxon>Eukaryota</taxon>
        <taxon>Metazoa</taxon>
        <taxon>Spiralia</taxon>
        <taxon>Lophotrochozoa</taxon>
        <taxon>Mollusca</taxon>
        <taxon>Bivalvia</taxon>
        <taxon>Autobranchia</taxon>
        <taxon>Pteriomorphia</taxon>
        <taxon>Ostreida</taxon>
        <taxon>Ostreoidea</taxon>
        <taxon>Ostreidae</taxon>
        <taxon>Crassostrea</taxon>
    </lineage>
</organism>
<dbReference type="OrthoDB" id="5977853at2759"/>
<dbReference type="GO" id="GO:0007204">
    <property type="term" value="P:positive regulation of cytosolic calcium ion concentration"/>
    <property type="evidence" value="ECO:0007669"/>
    <property type="project" value="TreeGrafter"/>
</dbReference>
<dbReference type="GO" id="GO:0043410">
    <property type="term" value="P:positive regulation of MAPK cascade"/>
    <property type="evidence" value="ECO:0007669"/>
    <property type="project" value="TreeGrafter"/>
</dbReference>
<protein>
    <submittedName>
        <fullName evidence="14 15">Alpha-1A adrenergic receptor-like</fullName>
    </submittedName>
</protein>
<feature type="transmembrane region" description="Helical" evidence="11">
    <location>
        <begin position="310"/>
        <end position="328"/>
    </location>
</feature>
<keyword evidence="3 9" id="KW-0812">Transmembrane</keyword>
<evidence type="ECO:0000256" key="7">
    <source>
        <dbReference type="ARBA" id="ARBA00023170"/>
    </source>
</evidence>
<dbReference type="InterPro" id="IPR017452">
    <property type="entry name" value="GPCR_Rhodpsn_7TM"/>
</dbReference>
<dbReference type="RefSeq" id="XP_022338579.1">
    <property type="nucleotide sequence ID" value="XM_022482871.1"/>
</dbReference>
<dbReference type="InterPro" id="IPR000276">
    <property type="entry name" value="GPCR_Rhodpsn"/>
</dbReference>
<feature type="region of interest" description="Disordered" evidence="10">
    <location>
        <begin position="430"/>
        <end position="455"/>
    </location>
</feature>
<evidence type="ECO:0000313" key="15">
    <source>
        <dbReference type="RefSeq" id="XP_022338580.1"/>
    </source>
</evidence>
<keyword evidence="13" id="KW-1185">Reference proteome</keyword>
<comment type="subcellular location">
    <subcellularLocation>
        <location evidence="1">Cell membrane</location>
        <topology evidence="1">Multi-pass membrane protein</topology>
    </subcellularLocation>
</comment>
<feature type="transmembrane region" description="Helical" evidence="11">
    <location>
        <begin position="140"/>
        <end position="162"/>
    </location>
</feature>
<evidence type="ECO:0000256" key="8">
    <source>
        <dbReference type="ARBA" id="ARBA00023224"/>
    </source>
</evidence>
<evidence type="ECO:0000256" key="10">
    <source>
        <dbReference type="SAM" id="MobiDB-lite"/>
    </source>
</evidence>
<evidence type="ECO:0000256" key="3">
    <source>
        <dbReference type="ARBA" id="ARBA00022692"/>
    </source>
</evidence>
<feature type="transmembrane region" description="Helical" evidence="11">
    <location>
        <begin position="20"/>
        <end position="48"/>
    </location>
</feature>
<keyword evidence="2" id="KW-1003">Cell membrane</keyword>
<dbReference type="GO" id="GO:0071880">
    <property type="term" value="P:adenylate cyclase-activating adrenergic receptor signaling pathway"/>
    <property type="evidence" value="ECO:0007669"/>
    <property type="project" value="TreeGrafter"/>
</dbReference>
<keyword evidence="7 9" id="KW-0675">Receptor</keyword>
<evidence type="ECO:0000256" key="2">
    <source>
        <dbReference type="ARBA" id="ARBA00022475"/>
    </source>
</evidence>
<gene>
    <name evidence="14 15" type="primary">LOC111134073</name>
</gene>
<dbReference type="InterPro" id="IPR001671">
    <property type="entry name" value="Melcrt_ACTH_rcpt"/>
</dbReference>
<comment type="similarity">
    <text evidence="9">Belongs to the G-protein coupled receptor 1 family.</text>
</comment>
<dbReference type="PANTHER" id="PTHR24248:SF72">
    <property type="entry name" value="G-PROTEIN COUPLED RECEPTORS FAMILY 1 PROFILE DOMAIN-CONTAINING PROTEIN"/>
    <property type="match status" value="1"/>
</dbReference>
<keyword evidence="4 11" id="KW-1133">Transmembrane helix</keyword>
<dbReference type="GO" id="GO:0004977">
    <property type="term" value="F:melanocortin receptor activity"/>
    <property type="evidence" value="ECO:0007669"/>
    <property type="project" value="InterPro"/>
</dbReference>
<dbReference type="PROSITE" id="PS00237">
    <property type="entry name" value="G_PROTEIN_RECEP_F1_1"/>
    <property type="match status" value="1"/>
</dbReference>
<evidence type="ECO:0000313" key="14">
    <source>
        <dbReference type="RefSeq" id="XP_022338579.1"/>
    </source>
</evidence>
<dbReference type="GeneID" id="111134073"/>
<dbReference type="PANTHER" id="PTHR24248">
    <property type="entry name" value="ADRENERGIC RECEPTOR-RELATED G-PROTEIN COUPLED RECEPTOR"/>
    <property type="match status" value="1"/>
</dbReference>
<sequence length="455" mass="51647">MNETNITTTDQYSDSGGPDLPYAIGTGIVLFSILFMTVFGNLLVLLSVAIYRNLRHTTNYFIVNLACADLLLGLSVLPFSAMLDILGYWPFGPIVCVFWTSVDVLWCTGSIITLCVISVDRYIGITRPLRHGIIMSERRACWIISLIWVVSLAISIGPVFGWRHDRKLANAYNVCHVNREPAYVIFSVTGSFYIPMFIIVFVYSRIFKTVIEHSRNLQRGETTLTLGKSSAKKVKLRVHTGRSSSNMLLNGSSKQNMTERLIKFSRQKKAAKTLGIVVGVFILCWFPFFLVLPLGALCSKCSPPEDVFKVIFWLGYCNSMMNPVIYGFSSKEFKRAFRNILTCKCRQKSHSFKQIQRYSFYDHQERSNSNFSSPNEKMKSFKNNISEDCLEERESDSGTPSLRSHRNPDLDLNYLPLGKCYLTANAPSFDSESVSISDNVLEELREEQQKPTDDE</sequence>
<dbReference type="Gene3D" id="1.20.1070.10">
    <property type="entry name" value="Rhodopsin 7-helix transmembrane proteins"/>
    <property type="match status" value="1"/>
</dbReference>
<evidence type="ECO:0000256" key="6">
    <source>
        <dbReference type="ARBA" id="ARBA00023136"/>
    </source>
</evidence>
<feature type="transmembrane region" description="Helical" evidence="11">
    <location>
        <begin position="270"/>
        <end position="290"/>
    </location>
</feature>
<feature type="transmembrane region" description="Helical" evidence="11">
    <location>
        <begin position="182"/>
        <end position="203"/>
    </location>
</feature>
<keyword evidence="6 11" id="KW-0472">Membrane</keyword>
<evidence type="ECO:0000256" key="1">
    <source>
        <dbReference type="ARBA" id="ARBA00004651"/>
    </source>
</evidence>
<evidence type="ECO:0000256" key="4">
    <source>
        <dbReference type="ARBA" id="ARBA00022989"/>
    </source>
</evidence>
<dbReference type="RefSeq" id="XP_022338580.1">
    <property type="nucleotide sequence ID" value="XM_022482872.1"/>
</dbReference>
<dbReference type="SMART" id="SM01381">
    <property type="entry name" value="7TM_GPCR_Srsx"/>
    <property type="match status" value="1"/>
</dbReference>
<feature type="compositionally biased region" description="Basic and acidic residues" evidence="10">
    <location>
        <begin position="442"/>
        <end position="455"/>
    </location>
</feature>
<dbReference type="Proteomes" id="UP000694844">
    <property type="component" value="Chromosome 5"/>
</dbReference>
<proteinExistence type="inferred from homology"/>
<evidence type="ECO:0000256" key="5">
    <source>
        <dbReference type="ARBA" id="ARBA00023040"/>
    </source>
</evidence>
<evidence type="ECO:0000256" key="9">
    <source>
        <dbReference type="RuleBase" id="RU000688"/>
    </source>
</evidence>
<dbReference type="AlphaFoldDB" id="A0A8B8EFV8"/>
<evidence type="ECO:0000313" key="13">
    <source>
        <dbReference type="Proteomes" id="UP000694844"/>
    </source>
</evidence>
<keyword evidence="5 9" id="KW-0297">G-protein coupled receptor</keyword>
<dbReference type="GO" id="GO:0007200">
    <property type="term" value="P:phospholipase C-activating G protein-coupled receptor signaling pathway"/>
    <property type="evidence" value="ECO:0007669"/>
    <property type="project" value="TreeGrafter"/>
</dbReference>
<dbReference type="PROSITE" id="PS50262">
    <property type="entry name" value="G_PROTEIN_RECEP_F1_2"/>
    <property type="match status" value="1"/>
</dbReference>
<dbReference type="SUPFAM" id="SSF81321">
    <property type="entry name" value="Family A G protein-coupled receptor-like"/>
    <property type="match status" value="1"/>
</dbReference>
<reference evidence="14 15" key="1">
    <citation type="submission" date="2025-04" db="UniProtKB">
        <authorList>
            <consortium name="RefSeq"/>
        </authorList>
    </citation>
    <scope>IDENTIFICATION</scope>
    <source>
        <tissue evidence="14 15">Whole sample</tissue>
    </source>
</reference>
<dbReference type="PRINTS" id="PR00534">
    <property type="entry name" value="MCRFAMILY"/>
</dbReference>
<dbReference type="CDD" id="cd14967">
    <property type="entry name" value="7tmA_amine_R-like"/>
    <property type="match status" value="1"/>
</dbReference>
<dbReference type="PRINTS" id="PR00237">
    <property type="entry name" value="GPCRRHODOPSN"/>
</dbReference>
<accession>A0A8B8EFV8</accession>
<dbReference type="KEGG" id="cvn:111134073"/>
<feature type="domain" description="G-protein coupled receptors family 1 profile" evidence="12">
    <location>
        <begin position="40"/>
        <end position="326"/>
    </location>
</feature>
<feature type="transmembrane region" description="Helical" evidence="11">
    <location>
        <begin position="60"/>
        <end position="79"/>
    </location>
</feature>
<dbReference type="Pfam" id="PF00001">
    <property type="entry name" value="7tm_1"/>
    <property type="match status" value="1"/>
</dbReference>
<name>A0A8B8EFV8_CRAVI</name>
<dbReference type="GO" id="GO:0004937">
    <property type="term" value="F:alpha1-adrenergic receptor activity"/>
    <property type="evidence" value="ECO:0007669"/>
    <property type="project" value="TreeGrafter"/>
</dbReference>
<keyword evidence="8 9" id="KW-0807">Transducer</keyword>
<dbReference type="GO" id="GO:0005886">
    <property type="term" value="C:plasma membrane"/>
    <property type="evidence" value="ECO:0007669"/>
    <property type="project" value="UniProtKB-SubCell"/>
</dbReference>
<evidence type="ECO:0000259" key="12">
    <source>
        <dbReference type="PROSITE" id="PS50262"/>
    </source>
</evidence>
<evidence type="ECO:0000256" key="11">
    <source>
        <dbReference type="SAM" id="Phobius"/>
    </source>
</evidence>
<dbReference type="GO" id="GO:0007267">
    <property type="term" value="P:cell-cell signaling"/>
    <property type="evidence" value="ECO:0007669"/>
    <property type="project" value="TreeGrafter"/>
</dbReference>